<sequence>MRAVLILASFLAANALPCPYTGMDVTSILASTSDLCGNVAQPCLLSPKCRVLSSATTTTTGDGTIVFRVDAVGDMTSYTSPYLAVAKATGPFVDLSLMTLPRTLTDFQAIDFNRLPRNFTWPPTLTTLAVFRGPPTDVPSNLPESITQLRWDAMGLTNMPSIAPQWTYLTVSSNPIAKLVNVDLSNITEVSFIGNPTTTIANLTLSSKLKYFAISGNVTTLIVSESSYRSLNRLAAKPSASTIYSGYEVHNFITVLDAATCTRAGGVLQPLWSKGSAPATYTACVVPDPEPRTTLPPATTSPTTNDASSHVGVIVGISVATVVVVVVLGFCLRKRRRGAMTSEDTGAALGMMRLHKTNGTVDQTFSGAAPASNVRVDLDALRMVRLEHSELRVTSDAPLAAGAHGEVWRATYLRQPVAIKRTKDPSEKAIAKMAAEILLMSRMNCPYIVSLIGANWTRPNDLECVVEYMDRGDLRSFLASTSPTAFTWAQKSLSISQVVRGLVYLHTFETPIIHRDLKSRNVLLDSKKGTKLTDFGESREMDEETLTNGIGTYQWMAPEIFTGHDYSTAADVYSFGVLLSEYSTHRVPYADMINPRTNKPMNQQFIMHQVTSGAISPTFETSTTPTWVLELAKQCLAFDPEDRPSTLQIVNIVLKATSA</sequence>
<dbReference type="PROSITE" id="PS50011">
    <property type="entry name" value="PROTEIN_KINASE_DOM"/>
    <property type="match status" value="1"/>
</dbReference>
<evidence type="ECO:0000259" key="3">
    <source>
        <dbReference type="PROSITE" id="PS50011"/>
    </source>
</evidence>
<feature type="chain" id="PRO_5013288739" evidence="2">
    <location>
        <begin position="16"/>
        <end position="659"/>
    </location>
</feature>
<dbReference type="VEuPathDB" id="FungiDB:SDRG_12995"/>
<dbReference type="GO" id="GO:0004674">
    <property type="term" value="F:protein serine/threonine kinase activity"/>
    <property type="evidence" value="ECO:0007669"/>
    <property type="project" value="TreeGrafter"/>
</dbReference>
<dbReference type="InterPro" id="IPR011009">
    <property type="entry name" value="Kinase-like_dom_sf"/>
</dbReference>
<dbReference type="Gene3D" id="3.30.200.20">
    <property type="entry name" value="Phosphorylase Kinase, domain 1"/>
    <property type="match status" value="1"/>
</dbReference>
<protein>
    <submittedName>
        <fullName evidence="4">TKL protein kinase</fullName>
    </submittedName>
</protein>
<dbReference type="Gene3D" id="3.80.10.10">
    <property type="entry name" value="Ribonuclease Inhibitor"/>
    <property type="match status" value="1"/>
</dbReference>
<organism evidence="4 5">
    <name type="scientific">Saprolegnia diclina (strain VS20)</name>
    <dbReference type="NCBI Taxonomy" id="1156394"/>
    <lineage>
        <taxon>Eukaryota</taxon>
        <taxon>Sar</taxon>
        <taxon>Stramenopiles</taxon>
        <taxon>Oomycota</taxon>
        <taxon>Saprolegniomycetes</taxon>
        <taxon>Saprolegniales</taxon>
        <taxon>Saprolegniaceae</taxon>
        <taxon>Saprolegnia</taxon>
    </lineage>
</organism>
<feature type="transmembrane region" description="Helical" evidence="1">
    <location>
        <begin position="311"/>
        <end position="332"/>
    </location>
</feature>
<dbReference type="Pfam" id="PF00069">
    <property type="entry name" value="Pkinase"/>
    <property type="match status" value="1"/>
</dbReference>
<keyword evidence="5" id="KW-1185">Reference proteome</keyword>
<evidence type="ECO:0000313" key="4">
    <source>
        <dbReference type="EMBL" id="EQC29326.1"/>
    </source>
</evidence>
<evidence type="ECO:0000313" key="5">
    <source>
        <dbReference type="Proteomes" id="UP000030762"/>
    </source>
</evidence>
<dbReference type="STRING" id="1156394.T0Q406"/>
<dbReference type="InterPro" id="IPR051681">
    <property type="entry name" value="Ser/Thr_Kinases-Pseudokinases"/>
</dbReference>
<dbReference type="SUPFAM" id="SSF52058">
    <property type="entry name" value="L domain-like"/>
    <property type="match status" value="1"/>
</dbReference>
<gene>
    <name evidence="4" type="ORF">SDRG_12995</name>
</gene>
<dbReference type="GeneID" id="19953722"/>
<dbReference type="AlphaFoldDB" id="T0Q406"/>
<keyword evidence="1" id="KW-0472">Membrane</keyword>
<accession>T0Q406</accession>
<feature type="domain" description="Protein kinase" evidence="3">
    <location>
        <begin position="393"/>
        <end position="654"/>
    </location>
</feature>
<dbReference type="eggNOG" id="KOG1187">
    <property type="taxonomic scope" value="Eukaryota"/>
</dbReference>
<dbReference type="RefSeq" id="XP_008617300.1">
    <property type="nucleotide sequence ID" value="XM_008619078.1"/>
</dbReference>
<dbReference type="PANTHER" id="PTHR44329:SF214">
    <property type="entry name" value="PROTEIN KINASE DOMAIN-CONTAINING PROTEIN"/>
    <property type="match status" value="1"/>
</dbReference>
<evidence type="ECO:0000256" key="2">
    <source>
        <dbReference type="SAM" id="SignalP"/>
    </source>
</evidence>
<dbReference type="SUPFAM" id="SSF56112">
    <property type="entry name" value="Protein kinase-like (PK-like)"/>
    <property type="match status" value="1"/>
</dbReference>
<name>T0Q406_SAPDV</name>
<evidence type="ECO:0000256" key="1">
    <source>
        <dbReference type="SAM" id="Phobius"/>
    </source>
</evidence>
<dbReference type="Gene3D" id="1.10.510.10">
    <property type="entry name" value="Transferase(Phosphotransferase) domain 1"/>
    <property type="match status" value="1"/>
</dbReference>
<dbReference type="OrthoDB" id="4062651at2759"/>
<reference evidence="4 5" key="1">
    <citation type="submission" date="2012-04" db="EMBL/GenBank/DDBJ databases">
        <title>The Genome Sequence of Saprolegnia declina VS20.</title>
        <authorList>
            <consortium name="The Broad Institute Genome Sequencing Platform"/>
            <person name="Russ C."/>
            <person name="Nusbaum C."/>
            <person name="Tyler B."/>
            <person name="van West P."/>
            <person name="Dieguez-Uribeondo J."/>
            <person name="de Bruijn I."/>
            <person name="Tripathy S."/>
            <person name="Jiang R."/>
            <person name="Young S.K."/>
            <person name="Zeng Q."/>
            <person name="Gargeya S."/>
            <person name="Fitzgerald M."/>
            <person name="Haas B."/>
            <person name="Abouelleil A."/>
            <person name="Alvarado L."/>
            <person name="Arachchi H.M."/>
            <person name="Berlin A."/>
            <person name="Chapman S.B."/>
            <person name="Goldberg J."/>
            <person name="Griggs A."/>
            <person name="Gujja S."/>
            <person name="Hansen M."/>
            <person name="Howarth C."/>
            <person name="Imamovic A."/>
            <person name="Larimer J."/>
            <person name="McCowen C."/>
            <person name="Montmayeur A."/>
            <person name="Murphy C."/>
            <person name="Neiman D."/>
            <person name="Pearson M."/>
            <person name="Priest M."/>
            <person name="Roberts A."/>
            <person name="Saif S."/>
            <person name="Shea T."/>
            <person name="Sisk P."/>
            <person name="Sykes S."/>
            <person name="Wortman J."/>
            <person name="Nusbaum C."/>
            <person name="Birren B."/>
        </authorList>
    </citation>
    <scope>NUCLEOTIDE SEQUENCE [LARGE SCALE GENOMIC DNA]</scope>
    <source>
        <strain evidence="4 5">VS20</strain>
    </source>
</reference>
<dbReference type="PANTHER" id="PTHR44329">
    <property type="entry name" value="SERINE/THREONINE-PROTEIN KINASE TNNI3K-RELATED"/>
    <property type="match status" value="1"/>
</dbReference>
<dbReference type="Proteomes" id="UP000030762">
    <property type="component" value="Unassembled WGS sequence"/>
</dbReference>
<keyword evidence="1" id="KW-1133">Transmembrane helix</keyword>
<dbReference type="InterPro" id="IPR001245">
    <property type="entry name" value="Ser-Thr/Tyr_kinase_cat_dom"/>
</dbReference>
<dbReference type="PROSITE" id="PS00108">
    <property type="entry name" value="PROTEIN_KINASE_ST"/>
    <property type="match status" value="1"/>
</dbReference>
<dbReference type="InParanoid" id="T0Q406"/>
<keyword evidence="4" id="KW-0808">Transferase</keyword>
<dbReference type="GO" id="GO:0005524">
    <property type="term" value="F:ATP binding"/>
    <property type="evidence" value="ECO:0007669"/>
    <property type="project" value="InterPro"/>
</dbReference>
<keyword evidence="2" id="KW-0732">Signal</keyword>
<dbReference type="PRINTS" id="PR00109">
    <property type="entry name" value="TYRKINASE"/>
</dbReference>
<keyword evidence="1" id="KW-0812">Transmembrane</keyword>
<dbReference type="EMBL" id="JH767185">
    <property type="protein sequence ID" value="EQC29326.1"/>
    <property type="molecule type" value="Genomic_DNA"/>
</dbReference>
<dbReference type="InterPro" id="IPR008271">
    <property type="entry name" value="Ser/Thr_kinase_AS"/>
</dbReference>
<feature type="signal peptide" evidence="2">
    <location>
        <begin position="1"/>
        <end position="15"/>
    </location>
</feature>
<dbReference type="SMART" id="SM00220">
    <property type="entry name" value="S_TKc"/>
    <property type="match status" value="1"/>
</dbReference>
<proteinExistence type="predicted"/>
<dbReference type="InterPro" id="IPR032675">
    <property type="entry name" value="LRR_dom_sf"/>
</dbReference>
<keyword evidence="4" id="KW-0418">Kinase</keyword>
<dbReference type="InterPro" id="IPR000719">
    <property type="entry name" value="Prot_kinase_dom"/>
</dbReference>